<dbReference type="Pfam" id="PF07571">
    <property type="entry name" value="TAF6_C"/>
    <property type="match status" value="1"/>
</dbReference>
<gene>
    <name evidence="8" type="ORF">PECAL_1P22970</name>
</gene>
<dbReference type="GO" id="GO:0003713">
    <property type="term" value="F:transcription coactivator activity"/>
    <property type="evidence" value="ECO:0007669"/>
    <property type="project" value="TreeGrafter"/>
</dbReference>
<dbReference type="CDD" id="cd08050">
    <property type="entry name" value="TAF6C"/>
    <property type="match status" value="1"/>
</dbReference>
<dbReference type="GO" id="GO:0016251">
    <property type="term" value="F:RNA polymerase II general transcription initiation factor activity"/>
    <property type="evidence" value="ECO:0007669"/>
    <property type="project" value="InterPro"/>
</dbReference>
<dbReference type="EMBL" id="CAKKNE010000001">
    <property type="protein sequence ID" value="CAH0365837.1"/>
    <property type="molecule type" value="Genomic_DNA"/>
</dbReference>
<dbReference type="AlphaFoldDB" id="A0A8J2SGR1"/>
<dbReference type="PANTHER" id="PTHR10221">
    <property type="entry name" value="TRANSCRIPTION INITIATION FACTOR TFIID SUBUNIT 6"/>
    <property type="match status" value="1"/>
</dbReference>
<evidence type="ECO:0000256" key="1">
    <source>
        <dbReference type="ARBA" id="ARBA00004123"/>
    </source>
</evidence>
<organism evidence="8 9">
    <name type="scientific">Pelagomonas calceolata</name>
    <dbReference type="NCBI Taxonomy" id="35677"/>
    <lineage>
        <taxon>Eukaryota</taxon>
        <taxon>Sar</taxon>
        <taxon>Stramenopiles</taxon>
        <taxon>Ochrophyta</taxon>
        <taxon>Pelagophyceae</taxon>
        <taxon>Pelagomonadales</taxon>
        <taxon>Pelagomonadaceae</taxon>
        <taxon>Pelagomonas</taxon>
    </lineage>
</organism>
<dbReference type="Gene3D" id="1.25.40.770">
    <property type="entry name" value="TAF6, C-terminal HEAT repeat domain"/>
    <property type="match status" value="1"/>
</dbReference>
<evidence type="ECO:0000256" key="2">
    <source>
        <dbReference type="ARBA" id="ARBA00007688"/>
    </source>
</evidence>
<keyword evidence="4" id="KW-0804">Transcription</keyword>
<keyword evidence="5" id="KW-0539">Nucleus</keyword>
<dbReference type="GO" id="GO:0005669">
    <property type="term" value="C:transcription factor TFIID complex"/>
    <property type="evidence" value="ECO:0007669"/>
    <property type="project" value="InterPro"/>
</dbReference>
<dbReference type="OrthoDB" id="361039at2759"/>
<feature type="domain" description="TAF6 C-terminal HEAT repeat" evidence="7">
    <location>
        <begin position="160"/>
        <end position="337"/>
    </location>
</feature>
<dbReference type="Gene3D" id="1.10.20.10">
    <property type="entry name" value="Histone, subunit A"/>
    <property type="match status" value="1"/>
</dbReference>
<evidence type="ECO:0000313" key="9">
    <source>
        <dbReference type="Proteomes" id="UP000789595"/>
    </source>
</evidence>
<comment type="similarity">
    <text evidence="2">Belongs to the TAF6 family.</text>
</comment>
<evidence type="ECO:0000256" key="4">
    <source>
        <dbReference type="ARBA" id="ARBA00023163"/>
    </source>
</evidence>
<dbReference type="Proteomes" id="UP000789595">
    <property type="component" value="Unassembled WGS sequence"/>
</dbReference>
<feature type="region of interest" description="Disordered" evidence="6">
    <location>
        <begin position="400"/>
        <end position="438"/>
    </location>
</feature>
<dbReference type="GO" id="GO:0051123">
    <property type="term" value="P:RNA polymerase II preinitiation complex assembly"/>
    <property type="evidence" value="ECO:0007669"/>
    <property type="project" value="TreeGrafter"/>
</dbReference>
<evidence type="ECO:0000256" key="5">
    <source>
        <dbReference type="ARBA" id="ARBA00023242"/>
    </source>
</evidence>
<dbReference type="GO" id="GO:0046695">
    <property type="term" value="C:SLIK (SAGA-like) complex"/>
    <property type="evidence" value="ECO:0007669"/>
    <property type="project" value="InterPro"/>
</dbReference>
<evidence type="ECO:0000256" key="6">
    <source>
        <dbReference type="SAM" id="MobiDB-lite"/>
    </source>
</evidence>
<dbReference type="PANTHER" id="PTHR10221:SF9">
    <property type="entry name" value="TRANSCRIPTION INITIATION FACTOR TFIID SUBUNIT 6"/>
    <property type="match status" value="1"/>
</dbReference>
<evidence type="ECO:0000313" key="8">
    <source>
        <dbReference type="EMBL" id="CAH0365837.1"/>
    </source>
</evidence>
<dbReference type="InterPro" id="IPR009072">
    <property type="entry name" value="Histone-fold"/>
</dbReference>
<dbReference type="GO" id="GO:0000124">
    <property type="term" value="C:SAGA complex"/>
    <property type="evidence" value="ECO:0007669"/>
    <property type="project" value="InterPro"/>
</dbReference>
<sequence>MADDADTNATRLVHAWAAAVCRGAAPQLEAANPPMALDPDCAEAVAVAVERRLRTILDAAAQRCRRRRGRRLSGDDLNDALESLGDERVLGHPRRSLVATLNGSATLEPKELDLDAVEAEARQRALVAAPPEAALALSWLAVDGRDAREDSKTKELKTPPLRREQELYVRAVDDAILGKCDEARRREVFRSLRRDAGLRPLAPHLAALASREAAEAHKTSRPCEQLRYVATFIRSLSMNPGAGVEFHLHQLVPAALTLVVARKLGGGDDPDHWLVREDASRCVASICEEFGDRFTDLRPRVVQTLCGALDSDKPFATKYGALQCLVALGPAALHRYAEPRLTKLANAFAELPESDDKRRCLDAIVSARRGLRGAAPGSCFQEQTAGTYVEGEWRAVGEVEPSRPPKRFEKADDVRGGKRKRGHDGAAKNVRAARPDAKEDPLLEALGERAVALADSGAAVFI</sequence>
<dbReference type="GO" id="GO:0046982">
    <property type="term" value="F:protein heterodimerization activity"/>
    <property type="evidence" value="ECO:0007669"/>
    <property type="project" value="InterPro"/>
</dbReference>
<dbReference type="InterPro" id="IPR046344">
    <property type="entry name" value="TAF6_C_sf"/>
</dbReference>
<dbReference type="InterPro" id="IPR016024">
    <property type="entry name" value="ARM-type_fold"/>
</dbReference>
<keyword evidence="3" id="KW-0805">Transcription regulation</keyword>
<accession>A0A8J2SGR1</accession>
<name>A0A8J2SGR1_9STRA</name>
<evidence type="ECO:0000256" key="3">
    <source>
        <dbReference type="ARBA" id="ARBA00023015"/>
    </source>
</evidence>
<dbReference type="InterPro" id="IPR037796">
    <property type="entry name" value="TAF6"/>
</dbReference>
<proteinExistence type="inferred from homology"/>
<dbReference type="SUPFAM" id="SSF48371">
    <property type="entry name" value="ARM repeat"/>
    <property type="match status" value="1"/>
</dbReference>
<keyword evidence="9" id="KW-1185">Reference proteome</keyword>
<protein>
    <recommendedName>
        <fullName evidence="7">TAF6 C-terminal HEAT repeat domain-containing protein</fullName>
    </recommendedName>
</protein>
<comment type="caution">
    <text evidence="8">The sequence shown here is derived from an EMBL/GenBank/DDBJ whole genome shotgun (WGS) entry which is preliminary data.</text>
</comment>
<evidence type="ECO:0000259" key="7">
    <source>
        <dbReference type="Pfam" id="PF07571"/>
    </source>
</evidence>
<reference evidence="8" key="1">
    <citation type="submission" date="2021-11" db="EMBL/GenBank/DDBJ databases">
        <authorList>
            <consortium name="Genoscope - CEA"/>
            <person name="William W."/>
        </authorList>
    </citation>
    <scope>NUCLEOTIDE SEQUENCE</scope>
</reference>
<feature type="compositionally biased region" description="Basic and acidic residues" evidence="6">
    <location>
        <begin position="400"/>
        <end position="416"/>
    </location>
</feature>
<dbReference type="InterPro" id="IPR011442">
    <property type="entry name" value="TAF6_C"/>
</dbReference>
<comment type="subcellular location">
    <subcellularLocation>
        <location evidence="1">Nucleus</location>
    </subcellularLocation>
</comment>